<evidence type="ECO:0000313" key="22">
    <source>
        <dbReference type="Proteomes" id="UP000887540"/>
    </source>
</evidence>
<evidence type="ECO:0000259" key="19">
    <source>
        <dbReference type="PROSITE" id="PS50016"/>
    </source>
</evidence>
<evidence type="ECO:0000256" key="11">
    <source>
        <dbReference type="ARBA" id="ARBA00023015"/>
    </source>
</evidence>
<keyword evidence="3" id="KW-0597">Phosphoprotein</keyword>
<feature type="compositionally biased region" description="Basic and acidic residues" evidence="17">
    <location>
        <begin position="2006"/>
        <end position="2015"/>
    </location>
</feature>
<dbReference type="GO" id="GO:0008270">
    <property type="term" value="F:zinc ion binding"/>
    <property type="evidence" value="ECO:0007669"/>
    <property type="project" value="UniProtKB-KW"/>
</dbReference>
<feature type="compositionally biased region" description="Acidic residues" evidence="17">
    <location>
        <begin position="14"/>
        <end position="40"/>
    </location>
</feature>
<feature type="domain" description="PHD-type" evidence="19">
    <location>
        <begin position="492"/>
        <end position="539"/>
    </location>
</feature>
<dbReference type="SUPFAM" id="SSF52540">
    <property type="entry name" value="P-loop containing nucleoside triphosphate hydrolases"/>
    <property type="match status" value="2"/>
</dbReference>
<keyword evidence="9" id="KW-0862">Zinc</keyword>
<evidence type="ECO:0000256" key="10">
    <source>
        <dbReference type="ARBA" id="ARBA00022840"/>
    </source>
</evidence>
<keyword evidence="14" id="KW-0539">Nucleus</keyword>
<dbReference type="PROSITE" id="PS01359">
    <property type="entry name" value="ZF_PHD_1"/>
    <property type="match status" value="1"/>
</dbReference>
<dbReference type="CDD" id="cd15531">
    <property type="entry name" value="PHD1_CHD_II"/>
    <property type="match status" value="2"/>
</dbReference>
<keyword evidence="13" id="KW-0804">Transcription</keyword>
<dbReference type="FunFam" id="1.10.10.60:FF:000037">
    <property type="entry name" value="chromodomain-helicase-DNA-binding protein 3 isoform X1"/>
    <property type="match status" value="1"/>
</dbReference>
<evidence type="ECO:0000256" key="16">
    <source>
        <dbReference type="PROSITE-ProRule" id="PRU00146"/>
    </source>
</evidence>
<dbReference type="SMART" id="SM01147">
    <property type="entry name" value="DUF1087"/>
    <property type="match status" value="1"/>
</dbReference>
<dbReference type="GO" id="GO:0005524">
    <property type="term" value="F:ATP binding"/>
    <property type="evidence" value="ECO:0007669"/>
    <property type="project" value="UniProtKB-KW"/>
</dbReference>
<dbReference type="CDD" id="cd17994">
    <property type="entry name" value="DEXHc_CHD3_4_5"/>
    <property type="match status" value="1"/>
</dbReference>
<dbReference type="InterPro" id="IPR038718">
    <property type="entry name" value="SNF2-like_sf"/>
</dbReference>
<dbReference type="PROSITE" id="PS51194">
    <property type="entry name" value="HELICASE_CTER"/>
    <property type="match status" value="1"/>
</dbReference>
<dbReference type="FunFam" id="3.30.40.10:FF:000001">
    <property type="entry name" value="chromodomain-helicase-DNA-binding protein 3 isoform X1"/>
    <property type="match status" value="2"/>
</dbReference>
<evidence type="ECO:0000256" key="12">
    <source>
        <dbReference type="ARBA" id="ARBA00023125"/>
    </source>
</evidence>
<dbReference type="InterPro" id="IPR009463">
    <property type="entry name" value="DUF1087"/>
</dbReference>
<feature type="compositionally biased region" description="Basic and acidic residues" evidence="17">
    <location>
        <begin position="166"/>
        <end position="180"/>
    </location>
</feature>
<dbReference type="Pfam" id="PF00628">
    <property type="entry name" value="PHD"/>
    <property type="match status" value="4"/>
</dbReference>
<dbReference type="GO" id="GO:0005634">
    <property type="term" value="C:nucleus"/>
    <property type="evidence" value="ECO:0007669"/>
    <property type="project" value="UniProtKB-SubCell"/>
</dbReference>
<dbReference type="PROSITE" id="PS50013">
    <property type="entry name" value="CHROMO_2"/>
    <property type="match status" value="2"/>
</dbReference>
<dbReference type="PROSITE" id="PS50016">
    <property type="entry name" value="ZF_PHD_2"/>
    <property type="match status" value="3"/>
</dbReference>
<comment type="subcellular location">
    <subcellularLocation>
        <location evidence="1">Nucleus</location>
    </subcellularLocation>
</comment>
<dbReference type="InterPro" id="IPR011011">
    <property type="entry name" value="Znf_FYVE_PHD"/>
</dbReference>
<comment type="catalytic activity">
    <reaction evidence="15">
        <text>ATP + H2O = ADP + phosphate + H(+)</text>
        <dbReference type="Rhea" id="RHEA:13065"/>
        <dbReference type="ChEBI" id="CHEBI:15377"/>
        <dbReference type="ChEBI" id="CHEBI:15378"/>
        <dbReference type="ChEBI" id="CHEBI:30616"/>
        <dbReference type="ChEBI" id="CHEBI:43474"/>
        <dbReference type="ChEBI" id="CHEBI:456216"/>
    </reaction>
</comment>
<dbReference type="InterPro" id="IPR027417">
    <property type="entry name" value="P-loop_NTPase"/>
</dbReference>
<comment type="similarity">
    <text evidence="2">Belongs to the SNF2/RAD54 helicase family.</text>
</comment>
<dbReference type="CDD" id="cd18662">
    <property type="entry name" value="CD2_tandem_CHD3-4_like"/>
    <property type="match status" value="1"/>
</dbReference>
<dbReference type="Gene3D" id="3.30.40.10">
    <property type="entry name" value="Zinc/RING finger domain, C3HC4 (zinc finger)"/>
    <property type="match status" value="4"/>
</dbReference>
<dbReference type="SUPFAM" id="SSF54160">
    <property type="entry name" value="Chromo domain-like"/>
    <property type="match status" value="2"/>
</dbReference>
<dbReference type="CDD" id="cd18793">
    <property type="entry name" value="SF2_C_SNF"/>
    <property type="match status" value="1"/>
</dbReference>
<keyword evidence="10" id="KW-0067">ATP-binding</keyword>
<dbReference type="InterPro" id="IPR049730">
    <property type="entry name" value="SNF2/RAD54-like_C"/>
</dbReference>
<evidence type="ECO:0000259" key="20">
    <source>
        <dbReference type="PROSITE" id="PS51192"/>
    </source>
</evidence>
<dbReference type="InterPro" id="IPR002464">
    <property type="entry name" value="DNA/RNA_helicase_DEAH_CS"/>
</dbReference>
<feature type="compositionally biased region" description="Polar residues" evidence="17">
    <location>
        <begin position="2018"/>
        <end position="2029"/>
    </location>
</feature>
<dbReference type="Pfam" id="PF00385">
    <property type="entry name" value="Chromo"/>
    <property type="match status" value="1"/>
</dbReference>
<dbReference type="InterPro" id="IPR012958">
    <property type="entry name" value="CHD_N"/>
</dbReference>
<feature type="region of interest" description="Disordered" evidence="17">
    <location>
        <begin position="1612"/>
        <end position="1702"/>
    </location>
</feature>
<dbReference type="InterPro" id="IPR019786">
    <property type="entry name" value="Zinc_finger_PHD-type_CS"/>
</dbReference>
<evidence type="ECO:0000313" key="23">
    <source>
        <dbReference type="WBParaSite" id="ACRNAN_Path_1572.g6113.t2"/>
    </source>
</evidence>
<keyword evidence="8" id="KW-0378">Hydrolase</keyword>
<dbReference type="CDD" id="cd15532">
    <property type="entry name" value="PHD2_CHD_II"/>
    <property type="match status" value="2"/>
</dbReference>
<dbReference type="FunFam" id="3.40.50.300:FF:000015">
    <property type="entry name" value="chromodomain-helicase-DNA-binding protein 9 isoform X1"/>
    <property type="match status" value="1"/>
</dbReference>
<keyword evidence="11" id="KW-0805">Transcription regulation</keyword>
<dbReference type="FunFam" id="3.40.50.10810:FF:000001">
    <property type="entry name" value="chromodomain-helicase-DNA-binding protein 3 isoform X1"/>
    <property type="match status" value="1"/>
</dbReference>
<dbReference type="Pfam" id="PF08073">
    <property type="entry name" value="CHDNT"/>
    <property type="match status" value="1"/>
</dbReference>
<evidence type="ECO:0000256" key="2">
    <source>
        <dbReference type="ARBA" id="ARBA00007025"/>
    </source>
</evidence>
<dbReference type="PROSITE" id="PS00690">
    <property type="entry name" value="DEAH_ATP_HELICASE"/>
    <property type="match status" value="1"/>
</dbReference>
<evidence type="ECO:0000259" key="21">
    <source>
        <dbReference type="PROSITE" id="PS51194"/>
    </source>
</evidence>
<evidence type="ECO:0000259" key="18">
    <source>
        <dbReference type="PROSITE" id="PS50013"/>
    </source>
</evidence>
<dbReference type="InterPro" id="IPR023780">
    <property type="entry name" value="Chromo_domain"/>
</dbReference>
<evidence type="ECO:0000256" key="9">
    <source>
        <dbReference type="ARBA" id="ARBA00022833"/>
    </source>
</evidence>
<dbReference type="Pfam" id="PF06465">
    <property type="entry name" value="DUF1087"/>
    <property type="match status" value="1"/>
</dbReference>
<feature type="region of interest" description="Disordered" evidence="17">
    <location>
        <begin position="1363"/>
        <end position="1384"/>
    </location>
</feature>
<dbReference type="Pfam" id="PF00176">
    <property type="entry name" value="SNF2-rel_dom"/>
    <property type="match status" value="1"/>
</dbReference>
<dbReference type="SMART" id="SM00487">
    <property type="entry name" value="DEXDc"/>
    <property type="match status" value="1"/>
</dbReference>
<evidence type="ECO:0000256" key="8">
    <source>
        <dbReference type="ARBA" id="ARBA00022801"/>
    </source>
</evidence>
<dbReference type="Gene3D" id="3.40.50.300">
    <property type="entry name" value="P-loop containing nucleotide triphosphate hydrolases"/>
    <property type="match status" value="1"/>
</dbReference>
<dbReference type="CDD" id="cd18667">
    <property type="entry name" value="CD1_tandem_CHD3-4_like"/>
    <property type="match status" value="1"/>
</dbReference>
<dbReference type="Pfam" id="PF00271">
    <property type="entry name" value="Helicase_C"/>
    <property type="match status" value="1"/>
</dbReference>
<dbReference type="InterPro" id="IPR013083">
    <property type="entry name" value="Znf_RING/FYVE/PHD"/>
</dbReference>
<keyword evidence="12" id="KW-0238">DNA-binding</keyword>
<dbReference type="SMART" id="SM00298">
    <property type="entry name" value="CHROMO"/>
    <property type="match status" value="2"/>
</dbReference>
<proteinExistence type="inferred from homology"/>
<evidence type="ECO:0000256" key="6">
    <source>
        <dbReference type="ARBA" id="ARBA00022741"/>
    </source>
</evidence>
<feature type="compositionally biased region" description="Basic residues" evidence="17">
    <location>
        <begin position="51"/>
        <end position="67"/>
    </location>
</feature>
<feature type="region of interest" description="Disordered" evidence="17">
    <location>
        <begin position="1430"/>
        <end position="1479"/>
    </location>
</feature>
<feature type="domain" description="Helicase C-terminal" evidence="21">
    <location>
        <begin position="1126"/>
        <end position="1288"/>
    </location>
</feature>
<dbReference type="Pfam" id="PF08074">
    <property type="entry name" value="CHDCT2"/>
    <property type="match status" value="1"/>
</dbReference>
<dbReference type="Gene3D" id="1.10.10.60">
    <property type="entry name" value="Homeodomain-like"/>
    <property type="match status" value="1"/>
</dbReference>
<dbReference type="GO" id="GO:0003677">
    <property type="term" value="F:DNA binding"/>
    <property type="evidence" value="ECO:0007669"/>
    <property type="project" value="UniProtKB-KW"/>
</dbReference>
<accession>A0A914C2A6</accession>
<organism evidence="22 23">
    <name type="scientific">Acrobeloides nanus</name>
    <dbReference type="NCBI Taxonomy" id="290746"/>
    <lineage>
        <taxon>Eukaryota</taxon>
        <taxon>Metazoa</taxon>
        <taxon>Ecdysozoa</taxon>
        <taxon>Nematoda</taxon>
        <taxon>Chromadorea</taxon>
        <taxon>Rhabditida</taxon>
        <taxon>Tylenchina</taxon>
        <taxon>Cephalobomorpha</taxon>
        <taxon>Cephaloboidea</taxon>
        <taxon>Cephalobidae</taxon>
        <taxon>Acrobeloides</taxon>
    </lineage>
</organism>
<evidence type="ECO:0000256" key="17">
    <source>
        <dbReference type="SAM" id="MobiDB-lite"/>
    </source>
</evidence>
<keyword evidence="6" id="KW-0547">Nucleotide-binding</keyword>
<dbReference type="Gene3D" id="3.40.50.10810">
    <property type="entry name" value="Tandem AAA-ATPase domain"/>
    <property type="match status" value="1"/>
</dbReference>
<protein>
    <submittedName>
        <fullName evidence="23">Uncharacterized protein</fullName>
    </submittedName>
</protein>
<sequence>MSEEEMMDTTAPGDNEEQPDNDSVENEEDGEDEAAEDGDFTEASGDPSSSKVRRRKGKGRRSSKKGKPVSAKESLPDPNSMSSEEICSQLGLTNVEFEYTADDFETITSLKAFTNRVKQQLLDANPKTKYNEMQVLLQAKYREYQEGLQNDGKVMPTKKGTRTSKTPKEIETPKEVETPKQGKVAPLKIRISARKKRKNDDSDSMDSDQEFEHLLKEHERQLDEAEREKEERKAARRAAASAKKDAAKKGVKKRKEAEEVTDHQDYCEVCQQGGEIILCDTCPRAYHLVCFDPDLEEPPEGTWSCPHCESVGESGKAEKEEEEQKSPGNMEYCRVCKEGGFLLCCDSCPSSYHAYCMNPPLDEIPEVDSDQEFEHLLKEHERQLDEAEREKEERKAARRAAASAKKDAAKKGVKKRKEAEEVTDHQDYCEVCQQGGEIILCDTCPRAYHLVCFDPDLEEPPEGTWSCPHCESVGESGKAEKEEEEQKSPGNMEYCRVCKEGGFLLCCDSCPSSYHAYCMNPPLDEIPEGEWYCPRCTIPEPKNRIEKILSWRWVSVKYPDPVSEEDLLKEGEKEEDMSPERREKLMLHPAKKMEPRREREFFVKWKYMSYWHCEWVNEVVLDVYFTQALRMYWRKMDPETPPEVDDGSYENMETGAIEGQEKESDPHNLEEKYYRYGIKPEWMMVQRIINHVQYGKSQFDYLVKWKELVYEQATWERDDMDMPGYEDAVIKYWTHREKMNGESIPKSISKKIAARKADQGIVEEDEKKKKKHKDKPTVDIKKKYEDQPSFVQEVGGRLHPYQLEGLNWLRHCWSQHIDAILADEMGLGKTIQTLTFLYSLMKEGHCKGPFLVAAPLSTLINWEREAEFWAPDFYVVTYAGDKDSRTVIREHEFSFVEGAIRGGNKVSRLRTDQGIKFHVLLTSYELINIDRAILASIDWACLVVDEAHRLKNNQSLFFRTLREYKIAYRLLLTGTPLQNNLEELFHLLNFLSPERFCDLETFTREFAEISKEDQIQKLHSLLGPHMLRRLKADVLTGMPSKSELIVRVELTPMQKKYYRNILTRNFEALSVKGGRSMMSLINILMELKKCCNHPYLFPKASIEAPKLKNGAYEGTAMIKASGKFILMQKMLRKLYEGKHRVLVFSQMTKLLDILEDFCEHEQYKYERIDGSITGQARQDSIDRFNSPSAQQFIFLLSTRAGGLGINLATADTVIIYDSDWNPHNDIQAFSRAHRIGQQNKVMIYRFVTRNSIEERITTVAKKKMLLTHLVVRAGLGGQKGPSMSKNELDDVLRWGTEALFKDEDEGGEKKEKQEQEIVWDDEAVDALLDRSAGEPEEKPKEGVKKEHWSNEYLSSFKVAQYVTREADEEEEEEPEEREIIKEDVQEADPDYWEKLLRHHFEQDQETEAQKLGKGKRVRKQVNYAAENMQQEWQANQANDDYSDSYEGESGGSEAGRSDEEFDSAKDERKRKHRERNEEKLPPLLARVNGQLEVLGFNPRQRRAFYNAVMRWGMPPQDAYQSQWLVRDLKGKSERAFKAYTSLFMRHLCEPGADSQETFNDGVPREGLNRQHVLTRIGIMSLIRKKVQEFENVNGDWSMPEVKEQITAAAEAAQFGASKSGDTSRDGTPLTENGDSKPKEEQEESLDKEETPAPEGDSQMGDATDESLAKPSPGANTEDKQTVSEEKSATPQRTLGPKKDRPKFMFNIADGGFTELHTLWVNEEKAAVPGNEYEIWHRRHDYWLLAGIVVHGYGRYQDIQNDVRFSIINEPFKSEQGKGNFIEIKNKFLQRRFKLLEQALVIEEQLRRAAYINIQPTSDEGTEQLNQRFADLECIAESHSSLVKESAQGNKSANAVLHKVLTQLEDLLNDMKADVSLLTQLEDLLNDMKADVSRLPATLARLRPVTERLGMTERTILNRLTTKDPEALAGKSPLPPPGPFVTPALSQRLNGIQPKFAALIKKENGDFDDENREDAETNGVHKDESNIDKKEPDSETAKDSPATPAKESTDVTKTEDSTIDFQTVPDSQDSSTKKQSEAAEPMETDQSEQKSALADGTESMETTEQQAVDESEKSPVNLSTNA</sequence>
<dbReference type="SMART" id="SM00184">
    <property type="entry name" value="RING"/>
    <property type="match status" value="3"/>
</dbReference>
<dbReference type="GO" id="GO:0042393">
    <property type="term" value="F:histone binding"/>
    <property type="evidence" value="ECO:0007669"/>
    <property type="project" value="TreeGrafter"/>
</dbReference>
<dbReference type="Proteomes" id="UP000887540">
    <property type="component" value="Unplaced"/>
</dbReference>
<dbReference type="GO" id="GO:0016887">
    <property type="term" value="F:ATP hydrolysis activity"/>
    <property type="evidence" value="ECO:0007669"/>
    <property type="project" value="TreeGrafter"/>
</dbReference>
<keyword evidence="7 16" id="KW-0863">Zinc-finger</keyword>
<dbReference type="PANTHER" id="PTHR45623:SF17">
    <property type="entry name" value="CHROMODOMAIN-HELICASE-DNA-BINDING PROTEIN 3-RELATED"/>
    <property type="match status" value="1"/>
</dbReference>
<feature type="compositionally biased region" description="Basic and acidic residues" evidence="17">
    <location>
        <begin position="383"/>
        <end position="395"/>
    </location>
</feature>
<name>A0A914C2A6_9BILA</name>
<dbReference type="InterPro" id="IPR019787">
    <property type="entry name" value="Znf_PHD-finger"/>
</dbReference>
<feature type="compositionally biased region" description="Basic and acidic residues" evidence="17">
    <location>
        <begin position="1455"/>
        <end position="1467"/>
    </location>
</feature>
<dbReference type="SMART" id="SM00249">
    <property type="entry name" value="PHD"/>
    <property type="match status" value="4"/>
</dbReference>
<dbReference type="InterPro" id="IPR012957">
    <property type="entry name" value="CHD_C2"/>
</dbReference>
<feature type="region of interest" description="Disordered" evidence="17">
    <location>
        <begin position="383"/>
        <end position="418"/>
    </location>
</feature>
<feature type="compositionally biased region" description="Polar residues" evidence="17">
    <location>
        <begin position="2058"/>
        <end position="2081"/>
    </location>
</feature>
<feature type="region of interest" description="Disordered" evidence="17">
    <location>
        <begin position="147"/>
        <end position="256"/>
    </location>
</feature>
<feature type="compositionally biased region" description="Basic and acidic residues" evidence="17">
    <location>
        <begin position="1676"/>
        <end position="1687"/>
    </location>
</feature>
<dbReference type="InterPro" id="IPR000330">
    <property type="entry name" value="SNF2_N"/>
</dbReference>
<reference evidence="23" key="1">
    <citation type="submission" date="2022-11" db="UniProtKB">
        <authorList>
            <consortium name="WormBaseParasite"/>
        </authorList>
    </citation>
    <scope>IDENTIFICATION</scope>
</reference>
<keyword evidence="5" id="KW-0677">Repeat</keyword>
<feature type="region of interest" description="Disordered" evidence="17">
    <location>
        <begin position="1"/>
        <end position="84"/>
    </location>
</feature>
<feature type="domain" description="PHD-type" evidence="19">
    <location>
        <begin position="264"/>
        <end position="311"/>
    </location>
</feature>
<dbReference type="Gene3D" id="2.40.50.40">
    <property type="match status" value="2"/>
</dbReference>
<dbReference type="WBParaSite" id="ACRNAN_Path_1572.g6113.t2">
    <property type="protein sequence ID" value="ACRNAN_Path_1572.g6113.t2"/>
    <property type="gene ID" value="ACRNAN_Path_1572.g6113"/>
</dbReference>
<dbReference type="InterPro" id="IPR009462">
    <property type="entry name" value="CHD_II_SANT-like"/>
</dbReference>
<keyword evidence="4" id="KW-0479">Metal-binding</keyword>
<feature type="compositionally biased region" description="Basic and acidic residues" evidence="17">
    <location>
        <begin position="1978"/>
        <end position="1997"/>
    </location>
</feature>
<dbReference type="GO" id="GO:0000785">
    <property type="term" value="C:chromatin"/>
    <property type="evidence" value="ECO:0007669"/>
    <property type="project" value="TreeGrafter"/>
</dbReference>
<dbReference type="SMART" id="SM00490">
    <property type="entry name" value="HELICc"/>
    <property type="match status" value="1"/>
</dbReference>
<evidence type="ECO:0000256" key="4">
    <source>
        <dbReference type="ARBA" id="ARBA00022723"/>
    </source>
</evidence>
<evidence type="ECO:0000256" key="1">
    <source>
        <dbReference type="ARBA" id="ARBA00004123"/>
    </source>
</evidence>
<dbReference type="SMART" id="SM01146">
    <property type="entry name" value="DUF1086"/>
    <property type="match status" value="1"/>
</dbReference>
<dbReference type="InterPro" id="IPR014001">
    <property type="entry name" value="Helicase_ATP-bd"/>
</dbReference>
<keyword evidence="22" id="KW-1185">Reference proteome</keyword>
<evidence type="ECO:0000256" key="13">
    <source>
        <dbReference type="ARBA" id="ARBA00023163"/>
    </source>
</evidence>
<evidence type="ECO:0000256" key="7">
    <source>
        <dbReference type="ARBA" id="ARBA00022771"/>
    </source>
</evidence>
<dbReference type="Pfam" id="PF06461">
    <property type="entry name" value="CHDII_SANT-like"/>
    <property type="match status" value="1"/>
</dbReference>
<dbReference type="GO" id="GO:0003682">
    <property type="term" value="F:chromatin binding"/>
    <property type="evidence" value="ECO:0007669"/>
    <property type="project" value="TreeGrafter"/>
</dbReference>
<evidence type="ECO:0000256" key="3">
    <source>
        <dbReference type="ARBA" id="ARBA00022553"/>
    </source>
</evidence>
<dbReference type="InterPro" id="IPR001650">
    <property type="entry name" value="Helicase_C-like"/>
</dbReference>
<dbReference type="InterPro" id="IPR001965">
    <property type="entry name" value="Znf_PHD"/>
</dbReference>
<feature type="domain" description="Chromo" evidence="18">
    <location>
        <begin position="580"/>
        <end position="644"/>
    </location>
</feature>
<dbReference type="PROSITE" id="PS51192">
    <property type="entry name" value="HELICASE_ATP_BIND_1"/>
    <property type="match status" value="1"/>
</dbReference>
<feature type="compositionally biased region" description="Basic and acidic residues" evidence="17">
    <location>
        <begin position="210"/>
        <end position="233"/>
    </location>
</feature>
<feature type="region of interest" description="Disordered" evidence="17">
    <location>
        <begin position="1912"/>
        <end position="1936"/>
    </location>
</feature>
<feature type="domain" description="Helicase ATP-binding" evidence="20">
    <location>
        <begin position="810"/>
        <end position="994"/>
    </location>
</feature>
<evidence type="ECO:0000256" key="14">
    <source>
        <dbReference type="ARBA" id="ARBA00023242"/>
    </source>
</evidence>
<dbReference type="GO" id="GO:0140658">
    <property type="term" value="F:ATP-dependent chromatin remodeler activity"/>
    <property type="evidence" value="ECO:0007669"/>
    <property type="project" value="TreeGrafter"/>
</dbReference>
<feature type="region of interest" description="Disordered" evidence="17">
    <location>
        <begin position="1962"/>
        <end position="2081"/>
    </location>
</feature>
<dbReference type="InterPro" id="IPR001841">
    <property type="entry name" value="Znf_RING"/>
</dbReference>
<feature type="domain" description="Chromo" evidence="18">
    <location>
        <begin position="683"/>
        <end position="716"/>
    </location>
</feature>
<dbReference type="GO" id="GO:0040027">
    <property type="term" value="P:negative regulation of vulval development"/>
    <property type="evidence" value="ECO:0007669"/>
    <property type="project" value="UniProtKB-ARBA"/>
</dbReference>
<feature type="domain" description="PHD-type" evidence="19">
    <location>
        <begin position="426"/>
        <end position="473"/>
    </location>
</feature>
<dbReference type="InterPro" id="IPR016197">
    <property type="entry name" value="Chromo-like_dom_sf"/>
</dbReference>
<dbReference type="SUPFAM" id="SSF57903">
    <property type="entry name" value="FYVE/PHD zinc finger"/>
    <property type="match status" value="4"/>
</dbReference>
<feature type="compositionally biased region" description="Acidic residues" evidence="17">
    <location>
        <begin position="1366"/>
        <end position="1376"/>
    </location>
</feature>
<evidence type="ECO:0000256" key="15">
    <source>
        <dbReference type="ARBA" id="ARBA00049360"/>
    </source>
</evidence>
<evidence type="ECO:0000256" key="5">
    <source>
        <dbReference type="ARBA" id="ARBA00022737"/>
    </source>
</evidence>
<dbReference type="PANTHER" id="PTHR45623">
    <property type="entry name" value="CHROMODOMAIN-HELICASE-DNA-BINDING PROTEIN 3-RELATED-RELATED"/>
    <property type="match status" value="1"/>
</dbReference>
<dbReference type="InterPro" id="IPR000953">
    <property type="entry name" value="Chromo/chromo_shadow_dom"/>
</dbReference>